<dbReference type="PANTHER" id="PTHR10464:SF4">
    <property type="entry name" value="UREA TRANSPORTER"/>
    <property type="match status" value="1"/>
</dbReference>
<protein>
    <submittedName>
        <fullName evidence="8">Urea transporter</fullName>
    </submittedName>
</protein>
<dbReference type="InterPro" id="IPR004937">
    <property type="entry name" value="Urea_transporter"/>
</dbReference>
<keyword evidence="4 7" id="KW-0812">Transmembrane</keyword>
<gene>
    <name evidence="8" type="ORF">NEH16_02630</name>
</gene>
<evidence type="ECO:0000256" key="5">
    <source>
        <dbReference type="ARBA" id="ARBA00022989"/>
    </source>
</evidence>
<feature type="transmembrane region" description="Helical" evidence="7">
    <location>
        <begin position="267"/>
        <end position="288"/>
    </location>
</feature>
<evidence type="ECO:0000256" key="4">
    <source>
        <dbReference type="ARBA" id="ARBA00022692"/>
    </source>
</evidence>
<evidence type="ECO:0000256" key="2">
    <source>
        <dbReference type="ARBA" id="ARBA00005914"/>
    </source>
</evidence>
<feature type="transmembrane region" description="Helical" evidence="7">
    <location>
        <begin position="106"/>
        <end position="128"/>
    </location>
</feature>
<name>A0ABY6PLV3_9ACTN</name>
<dbReference type="InterPro" id="IPR029020">
    <property type="entry name" value="Ammonium/urea_transptr"/>
</dbReference>
<keyword evidence="3" id="KW-1003">Cell membrane</keyword>
<feature type="transmembrane region" description="Helical" evidence="7">
    <location>
        <begin position="81"/>
        <end position="100"/>
    </location>
</feature>
<comment type="similarity">
    <text evidence="2">Belongs to the urea transporter family.</text>
</comment>
<organism evidence="8 9">
    <name type="scientific">Streptomyces drozdowiczii</name>
    <dbReference type="NCBI Taxonomy" id="202862"/>
    <lineage>
        <taxon>Bacteria</taxon>
        <taxon>Bacillati</taxon>
        <taxon>Actinomycetota</taxon>
        <taxon>Actinomycetes</taxon>
        <taxon>Kitasatosporales</taxon>
        <taxon>Streptomycetaceae</taxon>
        <taxon>Streptomyces</taxon>
    </lineage>
</organism>
<keyword evidence="5 7" id="KW-1133">Transmembrane helix</keyword>
<evidence type="ECO:0000256" key="3">
    <source>
        <dbReference type="ARBA" id="ARBA00022475"/>
    </source>
</evidence>
<dbReference type="RefSeq" id="WP_265538883.1">
    <property type="nucleotide sequence ID" value="NZ_CP098740.1"/>
</dbReference>
<reference evidence="8" key="1">
    <citation type="journal article" date="2022" name="Front. Microbiol.">
        <title>Mirubactin C rescues the lethal effect of cell wall biosynthesis mutations in Bacillus subtilis.</title>
        <authorList>
            <person name="Kepplinger B."/>
            <person name="Wen X."/>
            <person name="Tyler A.R."/>
            <person name="Kim B.Y."/>
            <person name="Brown J."/>
            <person name="Banks P."/>
            <person name="Dashti Y."/>
            <person name="Mackenzie E.S."/>
            <person name="Wills C."/>
            <person name="Kawai Y."/>
            <person name="Waldron K.J."/>
            <person name="Allenby N.E.E."/>
            <person name="Wu L.J."/>
            <person name="Hall M.J."/>
            <person name="Errington J."/>
        </authorList>
    </citation>
    <scope>NUCLEOTIDE SEQUENCE</scope>
    <source>
        <strain evidence="8">MDA8-470</strain>
    </source>
</reference>
<proteinExistence type="inferred from homology"/>
<evidence type="ECO:0000256" key="7">
    <source>
        <dbReference type="SAM" id="Phobius"/>
    </source>
</evidence>
<evidence type="ECO:0000256" key="1">
    <source>
        <dbReference type="ARBA" id="ARBA00004651"/>
    </source>
</evidence>
<evidence type="ECO:0000313" key="8">
    <source>
        <dbReference type="EMBL" id="UZK53167.1"/>
    </source>
</evidence>
<feature type="transmembrane region" description="Helical" evidence="7">
    <location>
        <begin position="237"/>
        <end position="260"/>
    </location>
</feature>
<feature type="transmembrane region" description="Helical" evidence="7">
    <location>
        <begin position="294"/>
        <end position="313"/>
    </location>
</feature>
<sequence>MSLAEPDVVRRLESRQPSAYLLASLRGVGQVDFQAGLFTGAAILAGLWAAGWETGLFATLGTLIATAAAYALAVDRGSIALGMQGFAGCLTGIALVSTLGNHPATYVLTVVGAVLCVILMATLATLLTPYRLSPMTAPFCLVSGVMVVGAPSFDRVWHGPPAAVSSTTSGDTGITWNDLWHAFFNNVSQVFLVESWYVGLIMLVGLALAGPRVVLWAAAGSVAGIVAAWLLGAPTALIANGIYGYNAVLVAIGLGAVFLAPTVWNGIYALFGAVVSTGLTASLTSFFKPFGGHTFTWPFILTTWTLLAAVPLLPRLRRGDG</sequence>
<accession>A0ABY6PLV3</accession>
<keyword evidence="9" id="KW-1185">Reference proteome</keyword>
<feature type="transmembrane region" description="Helical" evidence="7">
    <location>
        <begin position="187"/>
        <end position="206"/>
    </location>
</feature>
<dbReference type="Proteomes" id="UP001164963">
    <property type="component" value="Chromosome"/>
</dbReference>
<dbReference type="EMBL" id="CP098740">
    <property type="protein sequence ID" value="UZK53167.1"/>
    <property type="molecule type" value="Genomic_DNA"/>
</dbReference>
<dbReference type="Pfam" id="PF03253">
    <property type="entry name" value="UT"/>
    <property type="match status" value="1"/>
</dbReference>
<keyword evidence="6 7" id="KW-0472">Membrane</keyword>
<dbReference type="PANTHER" id="PTHR10464">
    <property type="entry name" value="UREA TRANSPORTER"/>
    <property type="match status" value="1"/>
</dbReference>
<evidence type="ECO:0000256" key="6">
    <source>
        <dbReference type="ARBA" id="ARBA00023136"/>
    </source>
</evidence>
<feature type="transmembrane region" description="Helical" evidence="7">
    <location>
        <begin position="213"/>
        <end position="231"/>
    </location>
</feature>
<comment type="subcellular location">
    <subcellularLocation>
        <location evidence="1">Cell membrane</location>
        <topology evidence="1">Multi-pass membrane protein</topology>
    </subcellularLocation>
</comment>
<feature type="transmembrane region" description="Helical" evidence="7">
    <location>
        <begin position="56"/>
        <end position="74"/>
    </location>
</feature>
<evidence type="ECO:0000313" key="9">
    <source>
        <dbReference type="Proteomes" id="UP001164963"/>
    </source>
</evidence>
<feature type="transmembrane region" description="Helical" evidence="7">
    <location>
        <begin position="31"/>
        <end position="50"/>
    </location>
</feature>
<dbReference type="Gene3D" id="1.10.3430.10">
    <property type="entry name" value="Ammonium transporter AmtB like domains"/>
    <property type="match status" value="1"/>
</dbReference>